<evidence type="ECO:0000313" key="3">
    <source>
        <dbReference type="EMBL" id="MBA2893995.1"/>
    </source>
</evidence>
<sequence>MTGQWARPAPEQPYHLPPQESRHQAHQQGPRQGEESAEVPWDQRASFNAPPPEPGDVKVAGAPVPAWAETQTAFLGSGWSNDDSGWSGGEELPDDEGRRRGRRRPRSGGRPPGGAQGRGKAALLAVAAVAVVLGGSVVGVRMMSSSAPAECTGDSCQAASGQPMPTVSDSGAADESPQTEADQTPESEESPTARTPGRTTTPRPARPTPTKSRLKQTQRPVSEPSPDFPDASPTAEPTSTEEEDAPIFQDDPGADSRPTVEPTTDTFGRQSSSQVGVTFDLLEQGRRGYTAEVSVTNHTGTPLSAATVTVPVSGDVFDVAGANWTQDGDLLILDLPGELPEGGQATVTVSAYGQAEEPETCGVVGAECVMG</sequence>
<feature type="domain" description="CBM2" evidence="2">
    <location>
        <begin position="275"/>
        <end position="368"/>
    </location>
</feature>
<feature type="compositionally biased region" description="Polar residues" evidence="1">
    <location>
        <begin position="261"/>
        <end position="272"/>
    </location>
</feature>
<comment type="caution">
    <text evidence="3">The sequence shown here is derived from an EMBL/GenBank/DDBJ whole genome shotgun (WGS) entry which is preliminary data.</text>
</comment>
<dbReference type="SMART" id="SM00637">
    <property type="entry name" value="CBD_II"/>
    <property type="match status" value="1"/>
</dbReference>
<name>A0A7W0HSG6_9ACTN</name>
<organism evidence="3 4">
    <name type="scientific">Nonomuraea soli</name>
    <dbReference type="NCBI Taxonomy" id="1032476"/>
    <lineage>
        <taxon>Bacteria</taxon>
        <taxon>Bacillati</taxon>
        <taxon>Actinomycetota</taxon>
        <taxon>Actinomycetes</taxon>
        <taxon>Streptosporangiales</taxon>
        <taxon>Streptosporangiaceae</taxon>
        <taxon>Nonomuraea</taxon>
    </lineage>
</organism>
<dbReference type="AlphaFoldDB" id="A0A7W0HSG6"/>
<reference evidence="3 4" key="1">
    <citation type="submission" date="2020-07" db="EMBL/GenBank/DDBJ databases">
        <title>Genomic Encyclopedia of Type Strains, Phase IV (KMG-IV): sequencing the most valuable type-strain genomes for metagenomic binning, comparative biology and taxonomic classification.</title>
        <authorList>
            <person name="Goeker M."/>
        </authorList>
    </citation>
    <scope>NUCLEOTIDE SEQUENCE [LARGE SCALE GENOMIC DNA]</scope>
    <source>
        <strain evidence="3 4">DSM 45533</strain>
    </source>
</reference>
<proteinExistence type="predicted"/>
<dbReference type="RefSeq" id="WP_181612734.1">
    <property type="nucleotide sequence ID" value="NZ_BAABAM010000005.1"/>
</dbReference>
<gene>
    <name evidence="3" type="ORF">HNR30_005356</name>
</gene>
<evidence type="ECO:0000259" key="2">
    <source>
        <dbReference type="SMART" id="SM00637"/>
    </source>
</evidence>
<dbReference type="SUPFAM" id="SSF49384">
    <property type="entry name" value="Carbohydrate-binding domain"/>
    <property type="match status" value="1"/>
</dbReference>
<feature type="compositionally biased region" description="Low complexity" evidence="1">
    <location>
        <begin position="76"/>
        <end position="85"/>
    </location>
</feature>
<protein>
    <recommendedName>
        <fullName evidence="2">CBM2 domain-containing protein</fullName>
    </recommendedName>
</protein>
<dbReference type="InterPro" id="IPR012291">
    <property type="entry name" value="CBM2_carb-bd_dom_sf"/>
</dbReference>
<evidence type="ECO:0000256" key="1">
    <source>
        <dbReference type="SAM" id="MobiDB-lite"/>
    </source>
</evidence>
<dbReference type="EMBL" id="JACDUR010000005">
    <property type="protein sequence ID" value="MBA2893995.1"/>
    <property type="molecule type" value="Genomic_DNA"/>
</dbReference>
<dbReference type="GO" id="GO:0004553">
    <property type="term" value="F:hydrolase activity, hydrolyzing O-glycosyl compounds"/>
    <property type="evidence" value="ECO:0007669"/>
    <property type="project" value="InterPro"/>
</dbReference>
<dbReference type="InterPro" id="IPR001919">
    <property type="entry name" value="CBD2"/>
</dbReference>
<feature type="compositionally biased region" description="Polar residues" evidence="1">
    <location>
        <begin position="154"/>
        <end position="169"/>
    </location>
</feature>
<dbReference type="Gene3D" id="2.60.40.290">
    <property type="match status" value="1"/>
</dbReference>
<dbReference type="GO" id="GO:0030247">
    <property type="term" value="F:polysaccharide binding"/>
    <property type="evidence" value="ECO:0007669"/>
    <property type="project" value="InterPro"/>
</dbReference>
<keyword evidence="4" id="KW-1185">Reference proteome</keyword>
<evidence type="ECO:0000313" key="4">
    <source>
        <dbReference type="Proteomes" id="UP000530928"/>
    </source>
</evidence>
<dbReference type="Proteomes" id="UP000530928">
    <property type="component" value="Unassembled WGS sequence"/>
</dbReference>
<feature type="region of interest" description="Disordered" evidence="1">
    <location>
        <begin position="1"/>
        <end position="120"/>
    </location>
</feature>
<dbReference type="GO" id="GO:0005975">
    <property type="term" value="P:carbohydrate metabolic process"/>
    <property type="evidence" value="ECO:0007669"/>
    <property type="project" value="InterPro"/>
</dbReference>
<feature type="region of interest" description="Disordered" evidence="1">
    <location>
        <begin position="144"/>
        <end position="272"/>
    </location>
</feature>
<dbReference type="InterPro" id="IPR008965">
    <property type="entry name" value="CBM2/CBM3_carb-bd_dom_sf"/>
</dbReference>
<accession>A0A7W0HSG6</accession>
<feature type="compositionally biased region" description="Low complexity" evidence="1">
    <location>
        <begin position="192"/>
        <end position="203"/>
    </location>
</feature>